<dbReference type="InterPro" id="IPR015943">
    <property type="entry name" value="WD40/YVTN_repeat-like_dom_sf"/>
</dbReference>
<keyword evidence="4" id="KW-1185">Reference proteome</keyword>
<evidence type="ECO:0000313" key="4">
    <source>
        <dbReference type="Proteomes" id="UP000634476"/>
    </source>
</evidence>
<dbReference type="Proteomes" id="UP000634476">
    <property type="component" value="Unassembled WGS sequence"/>
</dbReference>
<name>A0A8J3WX16_9ACTN</name>
<gene>
    <name evidence="3" type="ORF">Pta02_67880</name>
</gene>
<evidence type="ECO:0000313" key="3">
    <source>
        <dbReference type="EMBL" id="GII04780.1"/>
    </source>
</evidence>
<accession>A0A8J3WX16</accession>
<feature type="transmembrane region" description="Helical" evidence="2">
    <location>
        <begin position="415"/>
        <end position="436"/>
    </location>
</feature>
<keyword evidence="2" id="KW-1133">Transmembrane helix</keyword>
<proteinExistence type="predicted"/>
<protein>
    <submittedName>
        <fullName evidence="3">Uncharacterized protein</fullName>
    </submittedName>
</protein>
<keyword evidence="2" id="KW-0472">Membrane</keyword>
<dbReference type="RefSeq" id="WP_203879020.1">
    <property type="nucleotide sequence ID" value="NZ_BOOK01000056.1"/>
</dbReference>
<dbReference type="AlphaFoldDB" id="A0A8J3WX16"/>
<sequence length="494" mass="52437">MRHLPGSALAWIGHPVTVTATFVLLINDHLLKHLWPGFITGKLSDLAGLMVAPPLLALARIPAPAAILITGAGFTLVKTTQAGAETASQAWTLIAGPSRILADPTDLLALPALAAAWLIWRRCQSEQAAQRARTLIIVPIALIAVTATAPEGASRWSATTGVSADGDAITVFFENDYAGPYVSRDGGRTWQTPPPRSTPVAYPRPRSSTQECVPGEPAHCYRVDPPRLAVQESRDGARTWNTAWQLSEGREDMLRRRYGPTGEHFWRGSQAIAVQKTAGGHVVVAANGTDGIAVRDESGAWRRLGASSEGFSPEAAESLRPSDVDLESERTMGFFAGLLTFLAGVAAACRSGRAAVVFAMVASVLIVAGFLIALEGLDGYLLVNMPFILGGACGLLGLIFAVIAAMAIRPNGWTWLFLLITPPATMLTIWSLFSGWAQGAPDDYSTAVRLSCLTVVIGVATTVTAGYRGRRRIVRENDGPQLEIVTGGDTEDPA</sequence>
<dbReference type="Gene3D" id="2.130.10.10">
    <property type="entry name" value="YVTN repeat-like/Quinoprotein amine dehydrogenase"/>
    <property type="match status" value="1"/>
</dbReference>
<evidence type="ECO:0000256" key="1">
    <source>
        <dbReference type="SAM" id="MobiDB-lite"/>
    </source>
</evidence>
<feature type="transmembrane region" description="Helical" evidence="2">
    <location>
        <begin position="448"/>
        <end position="467"/>
    </location>
</feature>
<feature type="transmembrane region" description="Helical" evidence="2">
    <location>
        <begin position="386"/>
        <end position="408"/>
    </location>
</feature>
<reference evidence="3" key="1">
    <citation type="submission" date="2021-01" db="EMBL/GenBank/DDBJ databases">
        <title>Whole genome shotgun sequence of Planobispora takensis NBRC 109077.</title>
        <authorList>
            <person name="Komaki H."/>
            <person name="Tamura T."/>
        </authorList>
    </citation>
    <scope>NUCLEOTIDE SEQUENCE</scope>
    <source>
        <strain evidence="3">NBRC 109077</strain>
    </source>
</reference>
<evidence type="ECO:0000256" key="2">
    <source>
        <dbReference type="SAM" id="Phobius"/>
    </source>
</evidence>
<comment type="caution">
    <text evidence="3">The sequence shown here is derived from an EMBL/GenBank/DDBJ whole genome shotgun (WGS) entry which is preliminary data.</text>
</comment>
<dbReference type="SUPFAM" id="SSF50939">
    <property type="entry name" value="Sialidases"/>
    <property type="match status" value="1"/>
</dbReference>
<dbReference type="InterPro" id="IPR036278">
    <property type="entry name" value="Sialidase_sf"/>
</dbReference>
<keyword evidence="2" id="KW-0812">Transmembrane</keyword>
<organism evidence="3 4">
    <name type="scientific">Planobispora takensis</name>
    <dbReference type="NCBI Taxonomy" id="1367882"/>
    <lineage>
        <taxon>Bacteria</taxon>
        <taxon>Bacillati</taxon>
        <taxon>Actinomycetota</taxon>
        <taxon>Actinomycetes</taxon>
        <taxon>Streptosporangiales</taxon>
        <taxon>Streptosporangiaceae</taxon>
        <taxon>Planobispora</taxon>
    </lineage>
</organism>
<dbReference type="EMBL" id="BOOK01000056">
    <property type="protein sequence ID" value="GII04780.1"/>
    <property type="molecule type" value="Genomic_DNA"/>
</dbReference>
<feature type="region of interest" description="Disordered" evidence="1">
    <location>
        <begin position="184"/>
        <end position="211"/>
    </location>
</feature>
<feature type="transmembrane region" description="Helical" evidence="2">
    <location>
        <begin position="356"/>
        <end position="374"/>
    </location>
</feature>